<dbReference type="InterPro" id="IPR052345">
    <property type="entry name" value="Rad_response_metalloprotease"/>
</dbReference>
<accession>W7IZC0</accession>
<gene>
    <name evidence="3" type="ORF">UO65_2834</name>
</gene>
<dbReference type="eggNOG" id="COG2856">
    <property type="taxonomic scope" value="Bacteria"/>
</dbReference>
<dbReference type="CDD" id="cd00093">
    <property type="entry name" value="HTH_XRE"/>
    <property type="match status" value="1"/>
</dbReference>
<dbReference type="SUPFAM" id="SSF47413">
    <property type="entry name" value="lambda repressor-like DNA-binding domains"/>
    <property type="match status" value="1"/>
</dbReference>
<dbReference type="Proteomes" id="UP000019277">
    <property type="component" value="Unassembled WGS sequence"/>
</dbReference>
<dbReference type="InterPro" id="IPR010359">
    <property type="entry name" value="IrrE_HExxH"/>
</dbReference>
<dbReference type="Gene3D" id="1.10.10.2910">
    <property type="match status" value="1"/>
</dbReference>
<comment type="similarity">
    <text evidence="1">Belongs to the short-chain fatty acyl-CoA assimilation regulator (ScfR) family.</text>
</comment>
<evidence type="ECO:0000313" key="4">
    <source>
        <dbReference type="Proteomes" id="UP000019277"/>
    </source>
</evidence>
<dbReference type="InterPro" id="IPR010982">
    <property type="entry name" value="Lambda_DNA-bd_dom_sf"/>
</dbReference>
<proteinExistence type="inferred from homology"/>
<dbReference type="Gene3D" id="1.10.260.40">
    <property type="entry name" value="lambda repressor-like DNA-binding domains"/>
    <property type="match status" value="1"/>
</dbReference>
<evidence type="ECO:0000256" key="1">
    <source>
        <dbReference type="ARBA" id="ARBA00007227"/>
    </source>
</evidence>
<feature type="domain" description="HTH cro/C1-type" evidence="2">
    <location>
        <begin position="7"/>
        <end position="61"/>
    </location>
</feature>
<dbReference type="Pfam" id="PF13560">
    <property type="entry name" value="HTH_31"/>
    <property type="match status" value="1"/>
</dbReference>
<dbReference type="EMBL" id="AYXG01000100">
    <property type="protein sequence ID" value="EWC61901.1"/>
    <property type="molecule type" value="Genomic_DNA"/>
</dbReference>
<organism evidence="3 4">
    <name type="scientific">Actinokineospora spheciospongiae</name>
    <dbReference type="NCBI Taxonomy" id="909613"/>
    <lineage>
        <taxon>Bacteria</taxon>
        <taxon>Bacillati</taxon>
        <taxon>Actinomycetota</taxon>
        <taxon>Actinomycetes</taxon>
        <taxon>Pseudonocardiales</taxon>
        <taxon>Pseudonocardiaceae</taxon>
        <taxon>Actinokineospora</taxon>
    </lineage>
</organism>
<dbReference type="RefSeq" id="WP_052021151.1">
    <property type="nucleotide sequence ID" value="NZ_AYXG01000100.1"/>
</dbReference>
<evidence type="ECO:0000313" key="3">
    <source>
        <dbReference type="EMBL" id="EWC61901.1"/>
    </source>
</evidence>
<dbReference type="InterPro" id="IPR001387">
    <property type="entry name" value="Cro/C1-type_HTH"/>
</dbReference>
<dbReference type="GO" id="GO:0003677">
    <property type="term" value="F:DNA binding"/>
    <property type="evidence" value="ECO:0007669"/>
    <property type="project" value="InterPro"/>
</dbReference>
<comment type="caution">
    <text evidence="3">The sequence shown here is derived from an EMBL/GenBank/DDBJ whole genome shotgun (WGS) entry which is preliminary data.</text>
</comment>
<reference evidence="3 4" key="1">
    <citation type="journal article" date="2014" name="Genome Announc.">
        <title>Draft Genome Sequence of the Antitrypanosomally Active Sponge-Associated Bacterium Actinokineospora sp. Strain EG49.</title>
        <authorList>
            <person name="Harjes J."/>
            <person name="Ryu T."/>
            <person name="Abdelmohsen U.R."/>
            <person name="Moitinho-Silva L."/>
            <person name="Horn H."/>
            <person name="Ravasi T."/>
            <person name="Hentschel U."/>
        </authorList>
    </citation>
    <scope>NUCLEOTIDE SEQUENCE [LARGE SCALE GENOMIC DNA]</scope>
    <source>
        <strain evidence="3 4">EG49</strain>
    </source>
</reference>
<dbReference type="PROSITE" id="PS50943">
    <property type="entry name" value="HTH_CROC1"/>
    <property type="match status" value="1"/>
</dbReference>
<keyword evidence="4" id="KW-1185">Reference proteome</keyword>
<dbReference type="PATRIC" id="fig|909613.9.peg.2834"/>
<dbReference type="PANTHER" id="PTHR43236:SF1">
    <property type="entry name" value="BLL7220 PROTEIN"/>
    <property type="match status" value="1"/>
</dbReference>
<sequence>MSLGEVLETLRRARGWKQEDLRTALGVTQATMSRYENNQRTPDDATLERLAEIFGVSKRLLTRDHTVRGALAVDAHMRRQATAKPSLWTMWEARLNKHRLHVSELFEEVSMRAEQSVPTFDPLDTPPAEAALMVRAQWRMPVGPVRNLMRWLESAGCVIFEEDFGTSRVDGLSQWIGNHPVMLINSAVPTDRKRLTLAHELGHLVLHNGLASDDPEREANEFAAQFLMPDHVIKPDLRPPTIGRLVDLKRVWGVSMQALFERAYHLKLASAAERTSFYKAMNARGWKTSEPGSDSLAPEVPELIATLGGALRAKGLTDGEVAELAGYHPAAAEHPFMMRRRLRAVRPSGDQPKQNIAGA</sequence>
<dbReference type="PANTHER" id="PTHR43236">
    <property type="entry name" value="ANTITOXIN HIGA1"/>
    <property type="match status" value="1"/>
</dbReference>
<dbReference type="AlphaFoldDB" id="W7IZC0"/>
<dbReference type="Pfam" id="PF06114">
    <property type="entry name" value="Peptidase_M78"/>
    <property type="match status" value="1"/>
</dbReference>
<dbReference type="STRING" id="909613.UO65_2834"/>
<dbReference type="eggNOG" id="COG1396">
    <property type="taxonomic scope" value="Bacteria"/>
</dbReference>
<evidence type="ECO:0000259" key="2">
    <source>
        <dbReference type="PROSITE" id="PS50943"/>
    </source>
</evidence>
<dbReference type="SMART" id="SM00530">
    <property type="entry name" value="HTH_XRE"/>
    <property type="match status" value="1"/>
</dbReference>
<name>W7IZC0_9PSEU</name>
<protein>
    <submittedName>
        <fullName evidence="3">Zn peptidase with DNA binding</fullName>
    </submittedName>
</protein>